<evidence type="ECO:0000256" key="5">
    <source>
        <dbReference type="PIRNR" id="PIRNR032184"/>
    </source>
</evidence>
<dbReference type="GO" id="GO:0000329">
    <property type="term" value="C:fungal-type vacuole membrane"/>
    <property type="evidence" value="ECO:0007669"/>
    <property type="project" value="TreeGrafter"/>
</dbReference>
<feature type="coiled-coil region" evidence="6">
    <location>
        <begin position="378"/>
        <end position="405"/>
    </location>
</feature>
<keyword evidence="6" id="KW-0175">Coiled coil</keyword>
<dbReference type="GeneID" id="89952720"/>
<comment type="caution">
    <text evidence="9">The sequence shown here is derived from an EMBL/GenBank/DDBJ whole genome shotgun (WGS) entry which is preliminary data.</text>
</comment>
<evidence type="ECO:0000256" key="3">
    <source>
        <dbReference type="ARBA" id="ARBA00022781"/>
    </source>
</evidence>
<feature type="domain" description="ATPase V1 complex subunit H C-terminal" evidence="8">
    <location>
        <begin position="354"/>
        <end position="466"/>
    </location>
</feature>
<protein>
    <recommendedName>
        <fullName evidence="5">V-type proton ATPase subunit H</fullName>
    </recommendedName>
</protein>
<dbReference type="GO" id="GO:0046961">
    <property type="term" value="F:proton-transporting ATPase activity, rotational mechanism"/>
    <property type="evidence" value="ECO:0007669"/>
    <property type="project" value="UniProtKB-UniRule"/>
</dbReference>
<dbReference type="PANTHER" id="PTHR10698">
    <property type="entry name" value="V-TYPE PROTON ATPASE SUBUNIT H"/>
    <property type="match status" value="1"/>
</dbReference>
<keyword evidence="10" id="KW-1185">Reference proteome</keyword>
<dbReference type="PANTHER" id="PTHR10698:SF0">
    <property type="entry name" value="V-TYPE PROTON ATPASE SUBUNIT H"/>
    <property type="match status" value="1"/>
</dbReference>
<keyword evidence="3 5" id="KW-0375">Hydrogen ion transport</keyword>
<dbReference type="InterPro" id="IPR011987">
    <property type="entry name" value="ATPase_V1-cplx_hsu_C"/>
</dbReference>
<dbReference type="RefSeq" id="XP_064685477.1">
    <property type="nucleotide sequence ID" value="XM_064828275.1"/>
</dbReference>
<dbReference type="SUPFAM" id="SSF48371">
    <property type="entry name" value="ARM repeat"/>
    <property type="match status" value="1"/>
</dbReference>
<dbReference type="InterPro" id="IPR004908">
    <property type="entry name" value="ATPase_V1-cplx_hsu"/>
</dbReference>
<evidence type="ECO:0000256" key="2">
    <source>
        <dbReference type="ARBA" id="ARBA00022448"/>
    </source>
</evidence>
<evidence type="ECO:0000256" key="4">
    <source>
        <dbReference type="ARBA" id="ARBA00023065"/>
    </source>
</evidence>
<proteinExistence type="inferred from homology"/>
<dbReference type="Pfam" id="PF03224">
    <property type="entry name" value="V-ATPase_H_N"/>
    <property type="match status" value="1"/>
</dbReference>
<evidence type="ECO:0000256" key="1">
    <source>
        <dbReference type="ARBA" id="ARBA00008613"/>
    </source>
</evidence>
<comment type="similarity">
    <text evidence="1 5">Belongs to the V-ATPase H subunit family.</text>
</comment>
<feature type="region of interest" description="Disordered" evidence="7">
    <location>
        <begin position="1"/>
        <end position="21"/>
    </location>
</feature>
<dbReference type="Gene3D" id="1.25.40.150">
    <property type="entry name" value="V-type ATPase, subunit H, C-terminal domain"/>
    <property type="match status" value="1"/>
</dbReference>
<dbReference type="GO" id="GO:0000221">
    <property type="term" value="C:vacuolar proton-transporting V-type ATPase, V1 domain"/>
    <property type="evidence" value="ECO:0007669"/>
    <property type="project" value="UniProtKB-UniRule"/>
</dbReference>
<evidence type="ECO:0000256" key="6">
    <source>
        <dbReference type="SAM" id="Coils"/>
    </source>
</evidence>
<sequence>MLAAADALVQQTSQHHRQETDTMSYARNELIEQVKLTIISHPYLDDMLDKIRATEIPWEDYKNSGLITEDEVAMIKHVENKNVDDLGPIMSEHGLYYAALYLELMQKLARVDALQKVLILIHDMLDGNEERIALFHEAGKNAAEFPFDPFHKALRIGDEFIGIQSSKILTLLICSTPQRDIDIHEFFRWMTFQLQSQHQHVIELNVQILDALFHIPAYRQAFWKTSHAIDSLVSILKNAQGRNLGPQKIYELTFAIWLLTFDTEIAKNLDKKCQLILTLVELAKSAVKEKIIRVIIATFRNLIEKAPAENMSAMLVAKLLPLCEHLATRKWTDQEIADDIEFTRAELQQNFQSLTTFEVYASELETGMLQWSPSHTSENFWKQNAARLNQDNQQLLRQLTRILSTSTNPTVLAVACYDVGQYVKYNAKDGKRYLQLLGAKQRVMELMTHEDANVRYHALSSTQKYFAIT</sequence>
<reference evidence="9 10" key="1">
    <citation type="submission" date="2022-11" db="EMBL/GenBank/DDBJ databases">
        <title>Mucor velutinosus strain NIH1002 WGS.</title>
        <authorList>
            <person name="Subramanian P."/>
            <person name="Mullikin J.C."/>
            <person name="Segre J.A."/>
            <person name="Zelazny A.M."/>
        </authorList>
    </citation>
    <scope>NUCLEOTIDE SEQUENCE [LARGE SCALE GENOMIC DNA]</scope>
    <source>
        <strain evidence="9 10">NIH1002</strain>
    </source>
</reference>
<dbReference type="Gene3D" id="1.25.10.10">
    <property type="entry name" value="Leucine-rich Repeat Variant"/>
    <property type="match status" value="1"/>
</dbReference>
<evidence type="ECO:0000259" key="8">
    <source>
        <dbReference type="Pfam" id="PF11698"/>
    </source>
</evidence>
<evidence type="ECO:0000313" key="10">
    <source>
        <dbReference type="Proteomes" id="UP001304243"/>
    </source>
</evidence>
<comment type="subunit">
    <text evidence="5">V-ATPase is a heteromultimeric enzyme made up of two complexes: the ATP-hydrolytic V1 complex and the proton translocation V0 complex.</text>
</comment>
<evidence type="ECO:0000256" key="7">
    <source>
        <dbReference type="SAM" id="MobiDB-lite"/>
    </source>
</evidence>
<dbReference type="AlphaFoldDB" id="A0AAN7I2R2"/>
<dbReference type="EMBL" id="JASEJX010000012">
    <property type="protein sequence ID" value="KAK4518811.1"/>
    <property type="molecule type" value="Genomic_DNA"/>
</dbReference>
<dbReference type="PIRSF" id="PIRSF032184">
    <property type="entry name" value="ATPase_V1_H"/>
    <property type="match status" value="1"/>
</dbReference>
<accession>A0AAN7I2R2</accession>
<dbReference type="InterPro" id="IPR038497">
    <property type="entry name" value="ATPase_V1-cplx_hsu_C_sf"/>
</dbReference>
<comment type="function">
    <text evidence="5">Subunit of the V1 complex of vacuolar(H+)-ATPase (V-ATPase), a multisubunit enzyme composed of a peripheral complex (V1) that hydrolyzes ATP and a membrane integral complex (V0) that translocates protons. V-ATPase is responsible for acidifying and maintaining the pH of intracellular compartments.</text>
</comment>
<keyword evidence="4 5" id="KW-0406">Ion transport</keyword>
<evidence type="ECO:0000313" key="9">
    <source>
        <dbReference type="EMBL" id="KAK4518811.1"/>
    </source>
</evidence>
<dbReference type="InterPro" id="IPR011989">
    <property type="entry name" value="ARM-like"/>
</dbReference>
<dbReference type="Pfam" id="PF11698">
    <property type="entry name" value="V-ATPase_H_C"/>
    <property type="match status" value="1"/>
</dbReference>
<organism evidence="9 10">
    <name type="scientific">Mucor velutinosus</name>
    <dbReference type="NCBI Taxonomy" id="708070"/>
    <lineage>
        <taxon>Eukaryota</taxon>
        <taxon>Fungi</taxon>
        <taxon>Fungi incertae sedis</taxon>
        <taxon>Mucoromycota</taxon>
        <taxon>Mucoromycotina</taxon>
        <taxon>Mucoromycetes</taxon>
        <taxon>Mucorales</taxon>
        <taxon>Mucorineae</taxon>
        <taxon>Mucoraceae</taxon>
        <taxon>Mucor</taxon>
    </lineage>
</organism>
<dbReference type="Proteomes" id="UP001304243">
    <property type="component" value="Unassembled WGS sequence"/>
</dbReference>
<name>A0AAN7I2R2_9FUNG</name>
<gene>
    <name evidence="9" type="ORF">ATC70_009034</name>
</gene>
<keyword evidence="2 5" id="KW-0813">Transport</keyword>
<dbReference type="InterPro" id="IPR016024">
    <property type="entry name" value="ARM-type_fold"/>
</dbReference>